<dbReference type="OrthoDB" id="1884855at2759"/>
<evidence type="ECO:0000256" key="3">
    <source>
        <dbReference type="ARBA" id="ARBA00013793"/>
    </source>
</evidence>
<name>A0A8C3ZWW8_9TELE</name>
<organism evidence="11 12">
    <name type="scientific">Denticeps clupeoides</name>
    <name type="common">denticle herring</name>
    <dbReference type="NCBI Taxonomy" id="299321"/>
    <lineage>
        <taxon>Eukaryota</taxon>
        <taxon>Metazoa</taxon>
        <taxon>Chordata</taxon>
        <taxon>Craniata</taxon>
        <taxon>Vertebrata</taxon>
        <taxon>Euteleostomi</taxon>
        <taxon>Actinopterygii</taxon>
        <taxon>Neopterygii</taxon>
        <taxon>Teleostei</taxon>
        <taxon>Clupei</taxon>
        <taxon>Clupeiformes</taxon>
        <taxon>Denticipitoidei</taxon>
        <taxon>Denticipitidae</taxon>
        <taxon>Denticeps</taxon>
    </lineage>
</organism>
<dbReference type="GO" id="GO:0051382">
    <property type="term" value="P:kinetochore assembly"/>
    <property type="evidence" value="ECO:0007669"/>
    <property type="project" value="TreeGrafter"/>
</dbReference>
<dbReference type="GO" id="GO:0051301">
    <property type="term" value="P:cell division"/>
    <property type="evidence" value="ECO:0007669"/>
    <property type="project" value="UniProtKB-KW"/>
</dbReference>
<dbReference type="PANTHER" id="PTHR14527:SF2">
    <property type="entry name" value="PROTEIN MIS12 HOMOLOG"/>
    <property type="match status" value="1"/>
</dbReference>
<comment type="similarity">
    <text evidence="2">Belongs to the mis12 family.</text>
</comment>
<keyword evidence="10" id="KW-0137">Centromere</keyword>
<dbReference type="GO" id="GO:0000070">
    <property type="term" value="P:mitotic sister chromatid segregation"/>
    <property type="evidence" value="ECO:0007669"/>
    <property type="project" value="TreeGrafter"/>
</dbReference>
<dbReference type="PANTHER" id="PTHR14527">
    <property type="entry name" value="PROTEIN MIS12 HOMOLOG"/>
    <property type="match status" value="1"/>
</dbReference>
<dbReference type="Ensembl" id="ENSDCDT00010015674.1">
    <property type="protein sequence ID" value="ENSDCDP00010014883.1"/>
    <property type="gene ID" value="ENSDCDG00010006784.1"/>
</dbReference>
<dbReference type="GeneID" id="114780395"/>
<evidence type="ECO:0000256" key="7">
    <source>
        <dbReference type="ARBA" id="ARBA00022838"/>
    </source>
</evidence>
<evidence type="ECO:0000313" key="12">
    <source>
        <dbReference type="Proteomes" id="UP000694580"/>
    </source>
</evidence>
<dbReference type="Pfam" id="PF05859">
    <property type="entry name" value="Mis12"/>
    <property type="match status" value="1"/>
</dbReference>
<accession>A0A8C3ZWW8</accession>
<evidence type="ECO:0000256" key="2">
    <source>
        <dbReference type="ARBA" id="ARBA00008643"/>
    </source>
</evidence>
<evidence type="ECO:0000256" key="5">
    <source>
        <dbReference type="ARBA" id="ARBA00022618"/>
    </source>
</evidence>
<evidence type="ECO:0000256" key="10">
    <source>
        <dbReference type="ARBA" id="ARBA00023328"/>
    </source>
</evidence>
<evidence type="ECO:0000256" key="1">
    <source>
        <dbReference type="ARBA" id="ARBA00004629"/>
    </source>
</evidence>
<proteinExistence type="inferred from homology"/>
<reference evidence="11 12" key="1">
    <citation type="submission" date="2020-06" db="EMBL/GenBank/DDBJ databases">
        <authorList>
            <consortium name="Wellcome Sanger Institute Data Sharing"/>
        </authorList>
    </citation>
    <scope>NUCLEOTIDE SEQUENCE [LARGE SCALE GENOMIC DNA]</scope>
</reference>
<gene>
    <name evidence="11" type="primary">MIS12</name>
</gene>
<comment type="subcellular location">
    <subcellularLocation>
        <location evidence="1">Chromosome</location>
        <location evidence="1">Centromere</location>
        <location evidence="1">Kinetochore</location>
    </subcellularLocation>
</comment>
<dbReference type="Ensembl" id="ENSDCDT00010054521.1">
    <property type="protein sequence ID" value="ENSDCDP00010044422.1"/>
    <property type="gene ID" value="ENSDCDG00010027495.1"/>
</dbReference>
<keyword evidence="12" id="KW-1185">Reference proteome</keyword>
<keyword evidence="5" id="KW-0132">Cell division</keyword>
<sequence length="218" mass="24791">MAECEEESDGDHMTTESLKLYEAQFFGFTPQTCTMRLHSAFQDCLYELLVVVESVFLRKLSPGQEPEQNLAQTARQCTQQLHRFLQERFQKISSRMEALLEEKVLSVPTNVLLPEDEVHRRHPQGGEEILGLEKSLAELQSSYQAEVCARQALLAELASQKEVQEDLDGLLCWIEELRSSWKQEGVGSMQDGIRLMVEMVGQLQDTMAKITKKSQGLV</sequence>
<dbReference type="GO" id="GO:0000444">
    <property type="term" value="C:MIS12/MIND type complex"/>
    <property type="evidence" value="ECO:0007669"/>
    <property type="project" value="TreeGrafter"/>
</dbReference>
<evidence type="ECO:0000313" key="11">
    <source>
        <dbReference type="Ensembl" id="ENSDCDP00010014883.1"/>
    </source>
</evidence>
<evidence type="ECO:0000256" key="8">
    <source>
        <dbReference type="ARBA" id="ARBA00023054"/>
    </source>
</evidence>
<reference evidence="11" key="2">
    <citation type="submission" date="2025-05" db="UniProtKB">
        <authorList>
            <consortium name="Ensembl"/>
        </authorList>
    </citation>
    <scope>IDENTIFICATION</scope>
</reference>
<evidence type="ECO:0000256" key="6">
    <source>
        <dbReference type="ARBA" id="ARBA00022776"/>
    </source>
</evidence>
<keyword evidence="4" id="KW-0158">Chromosome</keyword>
<dbReference type="GO" id="GO:0005634">
    <property type="term" value="C:nucleus"/>
    <property type="evidence" value="ECO:0007669"/>
    <property type="project" value="InterPro"/>
</dbReference>
<dbReference type="RefSeq" id="XP_028823507.1">
    <property type="nucleotide sequence ID" value="XM_028967674.1"/>
</dbReference>
<dbReference type="AlphaFoldDB" id="A0A8C3ZWW8"/>
<keyword evidence="9" id="KW-0131">Cell cycle</keyword>
<evidence type="ECO:0000256" key="4">
    <source>
        <dbReference type="ARBA" id="ARBA00022454"/>
    </source>
</evidence>
<protein>
    <recommendedName>
        <fullName evidence="3">Protein MIS12 homolog</fullName>
    </recommendedName>
</protein>
<keyword evidence="6" id="KW-0498">Mitosis</keyword>
<dbReference type="GeneTree" id="ENSGT00390000018665"/>
<keyword evidence="8" id="KW-0175">Coiled coil</keyword>
<evidence type="ECO:0000256" key="9">
    <source>
        <dbReference type="ARBA" id="ARBA00023306"/>
    </source>
</evidence>
<dbReference type="Proteomes" id="UP000694580">
    <property type="component" value="Chromosome 6"/>
</dbReference>
<keyword evidence="7" id="KW-0995">Kinetochore</keyword>
<dbReference type="InterPro" id="IPR008685">
    <property type="entry name" value="Centromere_Mis12"/>
</dbReference>